<dbReference type="AlphaFoldDB" id="A0A9Q0S461"/>
<feature type="signal peptide" evidence="2">
    <location>
        <begin position="1"/>
        <end position="18"/>
    </location>
</feature>
<organism evidence="4 5">
    <name type="scientific">Pseudolycoriella hygida</name>
    <dbReference type="NCBI Taxonomy" id="35572"/>
    <lineage>
        <taxon>Eukaryota</taxon>
        <taxon>Metazoa</taxon>
        <taxon>Ecdysozoa</taxon>
        <taxon>Arthropoda</taxon>
        <taxon>Hexapoda</taxon>
        <taxon>Insecta</taxon>
        <taxon>Pterygota</taxon>
        <taxon>Neoptera</taxon>
        <taxon>Endopterygota</taxon>
        <taxon>Diptera</taxon>
        <taxon>Nematocera</taxon>
        <taxon>Sciaroidea</taxon>
        <taxon>Sciaridae</taxon>
        <taxon>Pseudolycoriella</taxon>
    </lineage>
</organism>
<comment type="caution">
    <text evidence="4">The sequence shown here is derived from an EMBL/GenBank/DDBJ whole genome shotgun (WGS) entry which is preliminary data.</text>
</comment>
<gene>
    <name evidence="4" type="ORF">Bhyg_09141</name>
</gene>
<feature type="chain" id="PRO_5040145883" description="C-type lectin domain-containing protein" evidence="2">
    <location>
        <begin position="19"/>
        <end position="423"/>
    </location>
</feature>
<evidence type="ECO:0000256" key="2">
    <source>
        <dbReference type="SAM" id="SignalP"/>
    </source>
</evidence>
<sequence>MKLLVVIVVLSTFMGVLCVRPNPSFLQYVGSYFLPGDEEATNYYLSQRIEYSWFGAYTFCKMNGMRLAQVTDLDQKSLLNIPSEVDLYNFNVDSKPGRNEFEEQGRRPFWCETKNSEKYSEEQSAYAIPQEEIEYSFKPLGSYVDHNGEISKSYHMSTKYTDPLTAIKVCQSFDMILASPQDQGEYDNLKNLLNKTTFEWQNAAIAGYRVDSGATKDGVWKDSGDKLNYTMNFGKGEPNNLKGDEWCIYMQTKDGISLNDDPCEGYKFPYICEFNHKTRKAAVQSNDNEISRFLEPLGVFVDKNDTEQGKYELFISKQMVKTSWFDAILMCKSLGLEIFSVKNLVDEQFKQLHLEERFWIGVTRTASDLACFASIDTDGNSRLRLHYDHDTTRRFICQKKSESESQAAVNEIKTTFKLFEVKK</sequence>
<dbReference type="InterPro" id="IPR001304">
    <property type="entry name" value="C-type_lectin-like"/>
</dbReference>
<name>A0A9Q0S461_9DIPT</name>
<dbReference type="EMBL" id="WJQU01000002">
    <property type="protein sequence ID" value="KAJ6644174.1"/>
    <property type="molecule type" value="Genomic_DNA"/>
</dbReference>
<dbReference type="SUPFAM" id="SSF56436">
    <property type="entry name" value="C-type lectin-like"/>
    <property type="match status" value="2"/>
</dbReference>
<evidence type="ECO:0000256" key="1">
    <source>
        <dbReference type="ARBA" id="ARBA00023157"/>
    </source>
</evidence>
<dbReference type="Gene3D" id="3.10.100.10">
    <property type="entry name" value="Mannose-Binding Protein A, subunit A"/>
    <property type="match status" value="1"/>
</dbReference>
<reference evidence="4" key="1">
    <citation type="submission" date="2022-07" db="EMBL/GenBank/DDBJ databases">
        <authorList>
            <person name="Trinca V."/>
            <person name="Uliana J.V.C."/>
            <person name="Torres T.T."/>
            <person name="Ward R.J."/>
            <person name="Monesi N."/>
        </authorList>
    </citation>
    <scope>NUCLEOTIDE SEQUENCE</scope>
    <source>
        <strain evidence="4">HSMRA1968</strain>
        <tissue evidence="4">Whole embryos</tissue>
    </source>
</reference>
<evidence type="ECO:0000313" key="5">
    <source>
        <dbReference type="Proteomes" id="UP001151699"/>
    </source>
</evidence>
<dbReference type="PANTHER" id="PTHR22802">
    <property type="entry name" value="C-TYPE LECTIN SUPERFAMILY MEMBER"/>
    <property type="match status" value="1"/>
</dbReference>
<proteinExistence type="predicted"/>
<dbReference type="PROSITE" id="PS00615">
    <property type="entry name" value="C_TYPE_LECTIN_1"/>
    <property type="match status" value="1"/>
</dbReference>
<evidence type="ECO:0000259" key="3">
    <source>
        <dbReference type="SMART" id="SM00034"/>
    </source>
</evidence>
<keyword evidence="1" id="KW-1015">Disulfide bond</keyword>
<dbReference type="InterPro" id="IPR016187">
    <property type="entry name" value="CTDL_fold"/>
</dbReference>
<dbReference type="OrthoDB" id="6691028at2759"/>
<keyword evidence="5" id="KW-1185">Reference proteome</keyword>
<feature type="domain" description="C-type lectin" evidence="3">
    <location>
        <begin position="139"/>
        <end position="273"/>
    </location>
</feature>
<dbReference type="Proteomes" id="UP001151699">
    <property type="component" value="Chromosome B"/>
</dbReference>
<accession>A0A9Q0S461</accession>
<protein>
    <recommendedName>
        <fullName evidence="3">C-type lectin domain-containing protein</fullName>
    </recommendedName>
</protein>
<dbReference type="Pfam" id="PF00059">
    <property type="entry name" value="Lectin_C"/>
    <property type="match status" value="1"/>
</dbReference>
<dbReference type="PANTHER" id="PTHR22802:SF396">
    <property type="entry name" value="C-TYPE LECTIN DOMAIN-CONTAINING PROTEIN"/>
    <property type="match status" value="1"/>
</dbReference>
<dbReference type="InterPro" id="IPR016186">
    <property type="entry name" value="C-type_lectin-like/link_sf"/>
</dbReference>
<dbReference type="SMART" id="SM00034">
    <property type="entry name" value="CLECT"/>
    <property type="match status" value="1"/>
</dbReference>
<evidence type="ECO:0000313" key="4">
    <source>
        <dbReference type="EMBL" id="KAJ6644174.1"/>
    </source>
</evidence>
<dbReference type="CDD" id="cd00037">
    <property type="entry name" value="CLECT"/>
    <property type="match status" value="1"/>
</dbReference>
<dbReference type="InterPro" id="IPR018378">
    <property type="entry name" value="C-type_lectin_CS"/>
</dbReference>
<keyword evidence="2" id="KW-0732">Signal</keyword>
<dbReference type="InterPro" id="IPR051004">
    <property type="entry name" value="DC-SIGN_domain-containing"/>
</dbReference>